<keyword evidence="3" id="KW-1185">Reference proteome</keyword>
<dbReference type="Proteomes" id="UP001162483">
    <property type="component" value="Unassembled WGS sequence"/>
</dbReference>
<evidence type="ECO:0000313" key="3">
    <source>
        <dbReference type="Proteomes" id="UP001162483"/>
    </source>
</evidence>
<gene>
    <name evidence="2" type="ORF">SPARVUS_LOCUS8662164</name>
</gene>
<evidence type="ECO:0000256" key="1">
    <source>
        <dbReference type="SAM" id="MobiDB-lite"/>
    </source>
</evidence>
<accession>A0ABN9E0G9</accession>
<feature type="compositionally biased region" description="Basic residues" evidence="1">
    <location>
        <begin position="8"/>
        <end position="22"/>
    </location>
</feature>
<name>A0ABN9E0G9_9NEOB</name>
<protein>
    <submittedName>
        <fullName evidence="2">Uncharacterized protein</fullName>
    </submittedName>
</protein>
<proteinExistence type="predicted"/>
<organism evidence="2 3">
    <name type="scientific">Staurois parvus</name>
    <dbReference type="NCBI Taxonomy" id="386267"/>
    <lineage>
        <taxon>Eukaryota</taxon>
        <taxon>Metazoa</taxon>
        <taxon>Chordata</taxon>
        <taxon>Craniata</taxon>
        <taxon>Vertebrata</taxon>
        <taxon>Euteleostomi</taxon>
        <taxon>Amphibia</taxon>
        <taxon>Batrachia</taxon>
        <taxon>Anura</taxon>
        <taxon>Neobatrachia</taxon>
        <taxon>Ranoidea</taxon>
        <taxon>Ranidae</taxon>
        <taxon>Staurois</taxon>
    </lineage>
</organism>
<dbReference type="EMBL" id="CATNWA010014893">
    <property type="protein sequence ID" value="CAI9577146.1"/>
    <property type="molecule type" value="Genomic_DNA"/>
</dbReference>
<reference evidence="2" key="1">
    <citation type="submission" date="2023-05" db="EMBL/GenBank/DDBJ databases">
        <authorList>
            <person name="Stuckert A."/>
        </authorList>
    </citation>
    <scope>NUCLEOTIDE SEQUENCE</scope>
</reference>
<comment type="caution">
    <text evidence="2">The sequence shown here is derived from an EMBL/GenBank/DDBJ whole genome shotgun (WGS) entry which is preliminary data.</text>
</comment>
<evidence type="ECO:0000313" key="2">
    <source>
        <dbReference type="EMBL" id="CAI9577146.1"/>
    </source>
</evidence>
<sequence>MAWGPPKIHNRPLSKHAARQVRKGGVSKLEHPPLNNTRPHALKMGGCFGVGGAPPKHLVPMLMGTRASSPQP</sequence>
<feature type="region of interest" description="Disordered" evidence="1">
    <location>
        <begin position="1"/>
        <end position="38"/>
    </location>
</feature>